<dbReference type="PROSITE" id="PS50119">
    <property type="entry name" value="ZF_BBOX"/>
    <property type="match status" value="1"/>
</dbReference>
<evidence type="ECO:0000259" key="2">
    <source>
        <dbReference type="PROSITE" id="PS50119"/>
    </source>
</evidence>
<name>A0A8S3SCF5_MYTED</name>
<evidence type="ECO:0000256" key="1">
    <source>
        <dbReference type="PROSITE-ProRule" id="PRU00024"/>
    </source>
</evidence>
<organism evidence="3 4">
    <name type="scientific">Mytilus edulis</name>
    <name type="common">Blue mussel</name>
    <dbReference type="NCBI Taxonomy" id="6550"/>
    <lineage>
        <taxon>Eukaryota</taxon>
        <taxon>Metazoa</taxon>
        <taxon>Spiralia</taxon>
        <taxon>Lophotrochozoa</taxon>
        <taxon>Mollusca</taxon>
        <taxon>Bivalvia</taxon>
        <taxon>Autobranchia</taxon>
        <taxon>Pteriomorphia</taxon>
        <taxon>Mytilida</taxon>
        <taxon>Mytiloidea</taxon>
        <taxon>Mytilidae</taxon>
        <taxon>Mytilinae</taxon>
        <taxon>Mytilus</taxon>
    </lineage>
</organism>
<protein>
    <submittedName>
        <fullName evidence="3">TRIM2_3</fullName>
    </submittedName>
</protein>
<proteinExistence type="predicted"/>
<dbReference type="GO" id="GO:0043161">
    <property type="term" value="P:proteasome-mediated ubiquitin-dependent protein catabolic process"/>
    <property type="evidence" value="ECO:0007669"/>
    <property type="project" value="TreeGrafter"/>
</dbReference>
<feature type="domain" description="B box-type" evidence="2">
    <location>
        <begin position="476"/>
        <end position="530"/>
    </location>
</feature>
<dbReference type="InterPro" id="IPR000315">
    <property type="entry name" value="Znf_B-box"/>
</dbReference>
<comment type="caution">
    <text evidence="3">The sequence shown here is derived from an EMBL/GenBank/DDBJ whole genome shotgun (WGS) entry which is preliminary data.</text>
</comment>
<dbReference type="SUPFAM" id="SSF101898">
    <property type="entry name" value="NHL repeat"/>
    <property type="match status" value="2"/>
</dbReference>
<dbReference type="OrthoDB" id="10383091at2759"/>
<dbReference type="InterPro" id="IPR015943">
    <property type="entry name" value="WD40/YVTN_repeat-like_dom_sf"/>
</dbReference>
<dbReference type="EMBL" id="CAJPWZ010001585">
    <property type="protein sequence ID" value="CAG2218079.1"/>
    <property type="molecule type" value="Genomic_DNA"/>
</dbReference>
<accession>A0A8S3SCF5</accession>
<dbReference type="GO" id="GO:0061630">
    <property type="term" value="F:ubiquitin protein ligase activity"/>
    <property type="evidence" value="ECO:0007669"/>
    <property type="project" value="TreeGrafter"/>
</dbReference>
<evidence type="ECO:0000313" key="4">
    <source>
        <dbReference type="Proteomes" id="UP000683360"/>
    </source>
</evidence>
<dbReference type="Proteomes" id="UP000683360">
    <property type="component" value="Unassembled WGS sequence"/>
</dbReference>
<dbReference type="InterPro" id="IPR050952">
    <property type="entry name" value="TRIM-NHL_E3_ligases"/>
</dbReference>
<dbReference type="InterPro" id="IPR011042">
    <property type="entry name" value="6-blade_b-propeller_TolB-like"/>
</dbReference>
<dbReference type="PANTHER" id="PTHR24104:SF25">
    <property type="entry name" value="PROTEIN LIN-41"/>
    <property type="match status" value="1"/>
</dbReference>
<keyword evidence="4" id="KW-1185">Reference proteome</keyword>
<dbReference type="PANTHER" id="PTHR24104">
    <property type="entry name" value="E3 UBIQUITIN-PROTEIN LIGASE NHLRC1-RELATED"/>
    <property type="match status" value="1"/>
</dbReference>
<keyword evidence="1" id="KW-0862">Zinc</keyword>
<dbReference type="GO" id="GO:0000209">
    <property type="term" value="P:protein polyubiquitination"/>
    <property type="evidence" value="ECO:0007669"/>
    <property type="project" value="TreeGrafter"/>
</dbReference>
<dbReference type="Gene3D" id="2.130.10.10">
    <property type="entry name" value="YVTN repeat-like/Quinoprotein amine dehydrogenase"/>
    <property type="match status" value="1"/>
</dbReference>
<evidence type="ECO:0000313" key="3">
    <source>
        <dbReference type="EMBL" id="CAG2218079.1"/>
    </source>
</evidence>
<keyword evidence="1" id="KW-0863">Zinc-finger</keyword>
<dbReference type="AlphaFoldDB" id="A0A8S3SCF5"/>
<reference evidence="3" key="1">
    <citation type="submission" date="2021-03" db="EMBL/GenBank/DDBJ databases">
        <authorList>
            <person name="Bekaert M."/>
        </authorList>
    </citation>
    <scope>NUCLEOTIDE SEQUENCE</scope>
</reference>
<dbReference type="GO" id="GO:0008270">
    <property type="term" value="F:zinc ion binding"/>
    <property type="evidence" value="ECO:0007669"/>
    <property type="project" value="UniProtKB-KW"/>
</dbReference>
<keyword evidence="1" id="KW-0479">Metal-binding</keyword>
<sequence>MLLDYYCTDHEIVCCRACIPKDHRKCENVLPLEHASKDVKKSALFTDVIQDINQLITTLNKLHDNRESNLLRLSKTKSVITNQISEVKSRLLKQIDDVERDLQTELSSLQRKNETEINIQKEEIAKVLYRLKTNQNEIDFLKDHGSNNQLFYALHQHVSIIKSAEVNVQKMVSSSNEIDIAFDAKKDIRIDLFGQLSETVKPCQVQYKSKKFQQAQIMTEKIKRIVKFEKDTKVKLKAGLDSLNDLAITVDNKLLLTNRALSDTKLYVYRDCKDYETEIILSSPPYGVVVLHGTERAVVTLPDEQSIQFINTANMTKDDKVKVSFTCYGITAGRDRIYVGGTDGTIKVLDTNGTILKLIKQGSGNINFLVYDDCHEQFLCGSHNKLQCFRLDGTLVYSKDVSGLAGVTRDRQGNIYYGGYHTSNIQRMSLDGENCEEMLKEDDGIDRPYGMCFNNDFTKLFVINNNSTSVFNIEMATASVCGPCFAENKTLQATKFCSDCEERLCSSCTESHDRACIPNDHRTCQNILPLEFASKNVKTSALYTDVIQEIKHLLAILNKFNDNRQSNLELLAKSKLAITNRISELKVQLLKQIDKLELDLHSTLSSFQLKHETGINKQKEEISQMMEILKSKENEIEVVKDCGSNNHLFIALHEQVSDVQTAADKVQQMISSSQEVDISLDEYKNVKMEFFGSLLENVKPCQILYKPLKFQQAQIMAEPTHRIIVFEKDTDLRCNATCNLIDVAITEDNKLLLTNFNGQDPTLYVYKECKDYEGEITFTSQPRGVAVIAGSDRAVVTLPKEKSIQFINTNQMKKEDKVSVGFECLAVSSTSDRIYIGGNNGSIKTVDMNGTILKSIKHGYKDIYFLSYDDIHEQIIVRCDKKLSCVKLDGTLVFTKDVSGKAGVTLDRQGNIYFGGYDTNNIHRISPDGKNCKEMLTKENGISRPYGICFNNDLTKLFVINNFKSVDVYKCK</sequence>
<gene>
    <name evidence="3" type="ORF">MEDL_31703</name>
</gene>
<dbReference type="Gene3D" id="2.120.10.30">
    <property type="entry name" value="TolB, C-terminal domain"/>
    <property type="match status" value="2"/>
</dbReference>